<accession>A0ABV7MJS3</accession>
<reference evidence="2" key="1">
    <citation type="journal article" date="2019" name="Int. J. Syst. Evol. Microbiol.">
        <title>The Global Catalogue of Microorganisms (GCM) 10K type strain sequencing project: providing services to taxonomists for standard genome sequencing and annotation.</title>
        <authorList>
            <consortium name="The Broad Institute Genomics Platform"/>
            <consortium name="The Broad Institute Genome Sequencing Center for Infectious Disease"/>
            <person name="Wu L."/>
            <person name="Ma J."/>
        </authorList>
    </citation>
    <scope>NUCLEOTIDE SEQUENCE [LARGE SCALE GENOMIC DNA]</scope>
    <source>
        <strain evidence="2">ICMP 19515</strain>
    </source>
</reference>
<gene>
    <name evidence="1" type="ORF">ACFOJ9_10165</name>
</gene>
<dbReference type="RefSeq" id="WP_378978754.1">
    <property type="nucleotide sequence ID" value="NZ_JBHRVD010000001.1"/>
</dbReference>
<comment type="caution">
    <text evidence="1">The sequence shown here is derived from an EMBL/GenBank/DDBJ whole genome shotgun (WGS) entry which is preliminary data.</text>
</comment>
<proteinExistence type="predicted"/>
<sequence length="209" mass="22941">MLELLRPLSALSKARFYMASESITAAVKAPVVHRTPLAEEHSSGRLSARHITAADWFSADIEANASVTGEGVMRRNSSGSMAPSGSRDPLALWPAEAAADASLRIRLRFRTLGRLANVVVAALQGGEMRDLAPAWNFSQRNKADAGRIRLRAALEICARMAEREVDWLPRWEVTEIAQAACSQCSKLEATRRMRVLRPANDNYRMLAAA</sequence>
<dbReference type="Proteomes" id="UP001595648">
    <property type="component" value="Unassembled WGS sequence"/>
</dbReference>
<evidence type="ECO:0000313" key="2">
    <source>
        <dbReference type="Proteomes" id="UP001595648"/>
    </source>
</evidence>
<dbReference type="EMBL" id="JBHRVD010000001">
    <property type="protein sequence ID" value="MFC3322143.1"/>
    <property type="molecule type" value="Genomic_DNA"/>
</dbReference>
<name>A0ABV7MJS3_9HYPH</name>
<protein>
    <submittedName>
        <fullName evidence="1">Uncharacterized protein</fullName>
    </submittedName>
</protein>
<organism evidence="1 2">
    <name type="scientific">Mesorhizobium cantuariense</name>
    <dbReference type="NCBI Taxonomy" id="1300275"/>
    <lineage>
        <taxon>Bacteria</taxon>
        <taxon>Pseudomonadati</taxon>
        <taxon>Pseudomonadota</taxon>
        <taxon>Alphaproteobacteria</taxon>
        <taxon>Hyphomicrobiales</taxon>
        <taxon>Phyllobacteriaceae</taxon>
        <taxon>Mesorhizobium</taxon>
    </lineage>
</organism>
<evidence type="ECO:0000313" key="1">
    <source>
        <dbReference type="EMBL" id="MFC3322143.1"/>
    </source>
</evidence>
<keyword evidence="2" id="KW-1185">Reference proteome</keyword>